<dbReference type="OrthoDB" id="9785707at2"/>
<dbReference type="SUPFAM" id="SSF102405">
    <property type="entry name" value="MCP/YpsA-like"/>
    <property type="match status" value="1"/>
</dbReference>
<organism evidence="4 5">
    <name type="scientific">Porphyromonas circumdentaria</name>
    <dbReference type="NCBI Taxonomy" id="29524"/>
    <lineage>
        <taxon>Bacteria</taxon>
        <taxon>Pseudomonadati</taxon>
        <taxon>Bacteroidota</taxon>
        <taxon>Bacteroidia</taxon>
        <taxon>Bacteroidales</taxon>
        <taxon>Porphyromonadaceae</taxon>
        <taxon>Porphyromonas</taxon>
    </lineage>
</organism>
<dbReference type="Gene3D" id="1.10.10.10">
    <property type="entry name" value="Winged helix-like DNA-binding domain superfamily/Winged helix DNA-binding domain"/>
    <property type="match status" value="1"/>
</dbReference>
<dbReference type="AlphaFoldDB" id="A0A1T4Q1G1"/>
<dbReference type="Pfam" id="PF17782">
    <property type="entry name" value="WHD_DprA"/>
    <property type="match status" value="1"/>
</dbReference>
<proteinExistence type="inferred from homology"/>
<name>A0A1T4Q1G1_9PORP</name>
<dbReference type="RefSeq" id="WP_078737547.1">
    <property type="nucleotide sequence ID" value="NZ_FUXE01000024.1"/>
</dbReference>
<evidence type="ECO:0000259" key="3">
    <source>
        <dbReference type="Pfam" id="PF17782"/>
    </source>
</evidence>
<sequence length="370" mass="40930">MIQRASYLLALSRLEGMGCITMRRLLEAIPSIEDIFSYPESLQPLFPQLYRRFATQLSDPDLLAKAQRELEATRSKGIEIITLEDDQYPQLLSECIDAPPLLFYKGKMEALQTPYKLSIVGTRKATPYGRKVVAELIGQLATQIPNLAIVSGLAYGIDIAAHRAALENHLPTIAVLAHGLDRIYPAQHRKEAIEILQKGGLLTEYPLGSSIERYQFVGRNRIVAGLSSATLVVESALRGGALLTASMATDYDREVFAIPGRLSDQYSKGCNQIIARQQAQAISSAEDIIHYLGWNPSTTKAIKEKQASLFLDIELPNNPILQLLQKEETIHFNELIARLNLSPSELANKLFDLEMDGLITTLPGGKYSLA</sequence>
<evidence type="ECO:0000313" key="4">
    <source>
        <dbReference type="EMBL" id="SJZ97602.1"/>
    </source>
</evidence>
<dbReference type="PANTHER" id="PTHR43022">
    <property type="entry name" value="PROTEIN SMF"/>
    <property type="match status" value="1"/>
</dbReference>
<gene>
    <name evidence="4" type="ORF">SAMN02745171_01670</name>
</gene>
<dbReference type="STRING" id="29524.SAMN02745171_01670"/>
<keyword evidence="5" id="KW-1185">Reference proteome</keyword>
<reference evidence="5" key="1">
    <citation type="submission" date="2017-02" db="EMBL/GenBank/DDBJ databases">
        <authorList>
            <person name="Varghese N."/>
            <person name="Submissions S."/>
        </authorList>
    </citation>
    <scope>NUCLEOTIDE SEQUENCE [LARGE SCALE GENOMIC DNA]</scope>
    <source>
        <strain evidence="5">ATCC 51356</strain>
    </source>
</reference>
<dbReference type="SUPFAM" id="SSF46785">
    <property type="entry name" value="Winged helix' DNA-binding domain"/>
    <property type="match status" value="1"/>
</dbReference>
<dbReference type="InterPro" id="IPR036390">
    <property type="entry name" value="WH_DNA-bd_sf"/>
</dbReference>
<evidence type="ECO:0000313" key="5">
    <source>
        <dbReference type="Proteomes" id="UP000190121"/>
    </source>
</evidence>
<dbReference type="InterPro" id="IPR036388">
    <property type="entry name" value="WH-like_DNA-bd_sf"/>
</dbReference>
<evidence type="ECO:0000259" key="2">
    <source>
        <dbReference type="Pfam" id="PF02481"/>
    </source>
</evidence>
<dbReference type="NCBIfam" id="TIGR00732">
    <property type="entry name" value="dprA"/>
    <property type="match status" value="1"/>
</dbReference>
<comment type="similarity">
    <text evidence="1">Belongs to the DprA/Smf family.</text>
</comment>
<protein>
    <submittedName>
        <fullName evidence="4">DNA processing protein</fullName>
    </submittedName>
</protein>
<dbReference type="EMBL" id="FUXE01000024">
    <property type="protein sequence ID" value="SJZ97602.1"/>
    <property type="molecule type" value="Genomic_DNA"/>
</dbReference>
<dbReference type="Gene3D" id="3.40.50.450">
    <property type="match status" value="1"/>
</dbReference>
<evidence type="ECO:0000256" key="1">
    <source>
        <dbReference type="ARBA" id="ARBA00006525"/>
    </source>
</evidence>
<dbReference type="InterPro" id="IPR057666">
    <property type="entry name" value="DrpA_SLOG"/>
</dbReference>
<dbReference type="Proteomes" id="UP000190121">
    <property type="component" value="Unassembled WGS sequence"/>
</dbReference>
<feature type="domain" description="DprA winged helix" evidence="3">
    <location>
        <begin position="318"/>
        <end position="365"/>
    </location>
</feature>
<dbReference type="PANTHER" id="PTHR43022:SF1">
    <property type="entry name" value="PROTEIN SMF"/>
    <property type="match status" value="1"/>
</dbReference>
<accession>A0A1T4Q1G1</accession>
<feature type="domain" description="Smf/DprA SLOG" evidence="2">
    <location>
        <begin position="80"/>
        <end position="292"/>
    </location>
</feature>
<dbReference type="InterPro" id="IPR003488">
    <property type="entry name" value="DprA"/>
</dbReference>
<dbReference type="GO" id="GO:0009294">
    <property type="term" value="P:DNA-mediated transformation"/>
    <property type="evidence" value="ECO:0007669"/>
    <property type="project" value="InterPro"/>
</dbReference>
<dbReference type="Pfam" id="PF02481">
    <property type="entry name" value="DNA_processg_A"/>
    <property type="match status" value="1"/>
</dbReference>
<dbReference type="InterPro" id="IPR041614">
    <property type="entry name" value="DprA_WH"/>
</dbReference>